<dbReference type="InterPro" id="IPR026835">
    <property type="entry name" value="YqcG_C"/>
</dbReference>
<feature type="domain" description="Toxin YqcG C-terminal" evidence="2">
    <location>
        <begin position="234"/>
        <end position="305"/>
    </location>
</feature>
<feature type="compositionally biased region" description="Basic and acidic residues" evidence="1">
    <location>
        <begin position="212"/>
        <end position="232"/>
    </location>
</feature>
<evidence type="ECO:0000313" key="4">
    <source>
        <dbReference type="Proteomes" id="UP000308760"/>
    </source>
</evidence>
<feature type="region of interest" description="Disordered" evidence="1">
    <location>
        <begin position="212"/>
        <end position="242"/>
    </location>
</feature>
<accession>A0A4S8QAF3</accession>
<evidence type="ECO:0000259" key="2">
    <source>
        <dbReference type="Pfam" id="PF14410"/>
    </source>
</evidence>
<comment type="caution">
    <text evidence="3">The sequence shown here is derived from an EMBL/GenBank/DDBJ whole genome shotgun (WGS) entry which is preliminary data.</text>
</comment>
<reference evidence="4" key="1">
    <citation type="submission" date="2019-04" db="EMBL/GenBank/DDBJ databases">
        <title>Nocardioides xinjiangensis sp. nov.</title>
        <authorList>
            <person name="Liu S."/>
        </authorList>
    </citation>
    <scope>NUCLEOTIDE SEQUENCE [LARGE SCALE GENOMIC DNA]</scope>
    <source>
        <strain evidence="4">18</strain>
    </source>
</reference>
<sequence>MPTYIQALASKPKKIDDFGDAVKKAQDDVKDTESDYRKVAKDLKRTWTGDASDKFQQAAHNSNRTIGQIANQLGNTQIAADVGSMQMHATVQMISNVKRTAETAGYVVTPAPMAIIGPRQQAQIAAATLPPAQAALIAGFQVGALMINGQLYAMITMLTMEDVGTAARIHMSAVVMRTLAVTLGGGNKALLPPRKLKDDPYKRGNFWKKTKTDAWDRSRDQTADRQRRDGRPVDGLVYDPNDANYDRGDLEYRPSDVGHPAGWEFRDQAAAGRLWGVDRNSFNRDYNHPDFIMEGRPENRSHQFEADDPNRVSSWVPYHYGRYGEPPAPTVSNINYNQLRLGNA</sequence>
<reference evidence="3 4" key="2">
    <citation type="submission" date="2019-05" db="EMBL/GenBank/DDBJ databases">
        <title>Glycomyces buryatensis sp. nov.</title>
        <authorList>
            <person name="Nikitina E."/>
        </authorList>
    </citation>
    <scope>NUCLEOTIDE SEQUENCE [LARGE SCALE GENOMIC DNA]</scope>
    <source>
        <strain evidence="3 4">18</strain>
    </source>
</reference>
<keyword evidence="4" id="KW-1185">Reference proteome</keyword>
<dbReference type="RefSeq" id="WP_136534697.1">
    <property type="nucleotide sequence ID" value="NZ_STGY01000044.1"/>
</dbReference>
<dbReference type="InterPro" id="IPR036689">
    <property type="entry name" value="ESAT-6-like_sf"/>
</dbReference>
<dbReference type="InterPro" id="IPR010310">
    <property type="entry name" value="T7SS_ESAT-6-like"/>
</dbReference>
<proteinExistence type="predicted"/>
<dbReference type="Gene3D" id="1.10.287.1060">
    <property type="entry name" value="ESAT-6-like"/>
    <property type="match status" value="1"/>
</dbReference>
<dbReference type="EMBL" id="STGY01000044">
    <property type="protein sequence ID" value="THV41427.1"/>
    <property type="molecule type" value="Genomic_DNA"/>
</dbReference>
<name>A0A4S8QAF3_9ACTN</name>
<evidence type="ECO:0000256" key="1">
    <source>
        <dbReference type="SAM" id="MobiDB-lite"/>
    </source>
</evidence>
<organism evidence="3 4">
    <name type="scientific">Glycomyces buryatensis</name>
    <dbReference type="NCBI Taxonomy" id="2570927"/>
    <lineage>
        <taxon>Bacteria</taxon>
        <taxon>Bacillati</taxon>
        <taxon>Actinomycetota</taxon>
        <taxon>Actinomycetes</taxon>
        <taxon>Glycomycetales</taxon>
        <taxon>Glycomycetaceae</taxon>
        <taxon>Glycomyces</taxon>
    </lineage>
</organism>
<evidence type="ECO:0000313" key="3">
    <source>
        <dbReference type="EMBL" id="THV41427.1"/>
    </source>
</evidence>
<dbReference type="Pfam" id="PF14410">
    <property type="entry name" value="GH-E"/>
    <property type="match status" value="1"/>
</dbReference>
<dbReference type="Proteomes" id="UP000308760">
    <property type="component" value="Unassembled WGS sequence"/>
</dbReference>
<protein>
    <recommendedName>
        <fullName evidence="2">Toxin YqcG C-terminal domain-containing protein</fullName>
    </recommendedName>
</protein>
<gene>
    <name evidence="3" type="ORF">FAB82_11555</name>
</gene>
<dbReference type="AlphaFoldDB" id="A0A4S8QAF3"/>
<dbReference type="SUPFAM" id="SSF140453">
    <property type="entry name" value="EsxAB dimer-like"/>
    <property type="match status" value="1"/>
</dbReference>
<dbReference type="Pfam" id="PF06013">
    <property type="entry name" value="WXG100"/>
    <property type="match status" value="1"/>
</dbReference>